<dbReference type="PANTHER" id="PTHR21610">
    <property type="entry name" value="VON WILLEBRAND FACTOR A DOMAIN-CONTAINING PROTEIN 8"/>
    <property type="match status" value="1"/>
</dbReference>
<dbReference type="InterPro" id="IPR011704">
    <property type="entry name" value="ATPase_dyneun-rel_AAA"/>
</dbReference>
<sequence length="407" mass="43511">MIPPIALILNSFVMLTLAEPPSSDIEWQRLKPKYDEVHFTPTQFPIIDNGILTNGKTSAKMSGTEDLNEDSDIIFCDKTQHKKVMELLLRDIQRGNHLLLVENWGLKNKKIADSLVQHLNRPMKYTQLHRDSTIQSLTVHPTIKNGTVIYEDSPLVKAVKYGHVLVVDEADKAPTTVTSSLNTLMENGEMVLSDGRRIISRKVMNSSGGKPSGTIPVHDDFRMIIMASQTGFPFLEKYSSTPVAGHEDRGVYNASLSLPPRDRLRRRRQVSSSKNHEIGITVKAVGSNPAVTTVVMGSDGTGPHTATAIASGTAVAIATALTYGTGASTATAVADGKSVATAIAHSYDVGVATATVSTHDSSSAEATAHAHNKGVATATANASGSKVVMAKAIAKGNQVIIDTQTKP</sequence>
<dbReference type="SUPFAM" id="SSF52540">
    <property type="entry name" value="P-loop containing nucleoside triphosphate hydrolases"/>
    <property type="match status" value="1"/>
</dbReference>
<evidence type="ECO:0000259" key="2">
    <source>
        <dbReference type="Pfam" id="PF07728"/>
    </source>
</evidence>
<evidence type="ECO:0000313" key="3">
    <source>
        <dbReference type="EMBL" id="CAK1580566.1"/>
    </source>
</evidence>
<comment type="caution">
    <text evidence="3">The sequence shown here is derived from an EMBL/GenBank/DDBJ whole genome shotgun (WGS) entry which is preliminary data.</text>
</comment>
<dbReference type="AlphaFoldDB" id="A0AAV1KBT5"/>
<evidence type="ECO:0000313" key="4">
    <source>
        <dbReference type="Proteomes" id="UP001314205"/>
    </source>
</evidence>
<dbReference type="GO" id="GO:0016887">
    <property type="term" value="F:ATP hydrolysis activity"/>
    <property type="evidence" value="ECO:0007669"/>
    <property type="project" value="InterPro"/>
</dbReference>
<dbReference type="EMBL" id="CAVLGL010000013">
    <property type="protein sequence ID" value="CAK1580566.1"/>
    <property type="molecule type" value="Genomic_DNA"/>
</dbReference>
<dbReference type="PANTHER" id="PTHR21610:SF9">
    <property type="entry name" value="VON WILLEBRAND FACTOR A DOMAIN-CONTAINING PROTEIN 8"/>
    <property type="match status" value="1"/>
</dbReference>
<proteinExistence type="predicted"/>
<name>A0AAV1KBT5_9NEOP</name>
<organism evidence="3 4">
    <name type="scientific">Parnassius mnemosyne</name>
    <name type="common">clouded apollo</name>
    <dbReference type="NCBI Taxonomy" id="213953"/>
    <lineage>
        <taxon>Eukaryota</taxon>
        <taxon>Metazoa</taxon>
        <taxon>Ecdysozoa</taxon>
        <taxon>Arthropoda</taxon>
        <taxon>Hexapoda</taxon>
        <taxon>Insecta</taxon>
        <taxon>Pterygota</taxon>
        <taxon>Neoptera</taxon>
        <taxon>Endopterygota</taxon>
        <taxon>Lepidoptera</taxon>
        <taxon>Glossata</taxon>
        <taxon>Ditrysia</taxon>
        <taxon>Papilionoidea</taxon>
        <taxon>Papilionidae</taxon>
        <taxon>Parnassiinae</taxon>
        <taxon>Parnassini</taxon>
        <taxon>Parnassius</taxon>
        <taxon>Driopa</taxon>
    </lineage>
</organism>
<dbReference type="GO" id="GO:0005737">
    <property type="term" value="C:cytoplasm"/>
    <property type="evidence" value="ECO:0007669"/>
    <property type="project" value="TreeGrafter"/>
</dbReference>
<feature type="chain" id="PRO_5043438248" description="ATPase dynein-related AAA domain-containing protein" evidence="1">
    <location>
        <begin position="19"/>
        <end position="407"/>
    </location>
</feature>
<protein>
    <recommendedName>
        <fullName evidence="2">ATPase dynein-related AAA domain-containing protein</fullName>
    </recommendedName>
</protein>
<accession>A0AAV1KBT5</accession>
<gene>
    <name evidence="3" type="ORF">PARMNEM_LOCUS2343</name>
</gene>
<dbReference type="InterPro" id="IPR039891">
    <property type="entry name" value="VWA8"/>
</dbReference>
<evidence type="ECO:0000256" key="1">
    <source>
        <dbReference type="SAM" id="SignalP"/>
    </source>
</evidence>
<reference evidence="3 4" key="1">
    <citation type="submission" date="2023-11" db="EMBL/GenBank/DDBJ databases">
        <authorList>
            <person name="Hedman E."/>
            <person name="Englund M."/>
            <person name="Stromberg M."/>
            <person name="Nyberg Akerstrom W."/>
            <person name="Nylinder S."/>
            <person name="Jareborg N."/>
            <person name="Kallberg Y."/>
            <person name="Kronander E."/>
        </authorList>
    </citation>
    <scope>NUCLEOTIDE SEQUENCE [LARGE SCALE GENOMIC DNA]</scope>
</reference>
<dbReference type="InterPro" id="IPR027417">
    <property type="entry name" value="P-loop_NTPase"/>
</dbReference>
<dbReference type="Proteomes" id="UP001314205">
    <property type="component" value="Unassembled WGS sequence"/>
</dbReference>
<feature type="signal peptide" evidence="1">
    <location>
        <begin position="1"/>
        <end position="18"/>
    </location>
</feature>
<dbReference type="GO" id="GO:0005524">
    <property type="term" value="F:ATP binding"/>
    <property type="evidence" value="ECO:0007669"/>
    <property type="project" value="InterPro"/>
</dbReference>
<keyword evidence="1" id="KW-0732">Signal</keyword>
<dbReference type="Pfam" id="PF07728">
    <property type="entry name" value="AAA_5"/>
    <property type="match status" value="1"/>
</dbReference>
<keyword evidence="4" id="KW-1185">Reference proteome</keyword>
<dbReference type="Gene3D" id="3.40.50.300">
    <property type="entry name" value="P-loop containing nucleotide triphosphate hydrolases"/>
    <property type="match status" value="1"/>
</dbReference>
<feature type="domain" description="ATPase dynein-related AAA" evidence="2">
    <location>
        <begin position="103"/>
        <end position="202"/>
    </location>
</feature>